<dbReference type="EMBL" id="FPAA01000002">
    <property type="protein sequence ID" value="SFS44148.1"/>
    <property type="molecule type" value="Genomic_DNA"/>
</dbReference>
<dbReference type="OrthoDB" id="2989730at2"/>
<evidence type="ECO:0000256" key="1">
    <source>
        <dbReference type="SAM" id="Phobius"/>
    </source>
</evidence>
<proteinExistence type="predicted"/>
<dbReference type="PANTHER" id="PTHR35792">
    <property type="entry name" value="GENERAL STRESS PROTEIN"/>
    <property type="match status" value="1"/>
</dbReference>
<gene>
    <name evidence="2" type="ORF">SAMN05444972_102157</name>
</gene>
<organism evidence="2 3">
    <name type="scientific">Marininema halotolerans</name>
    <dbReference type="NCBI Taxonomy" id="1155944"/>
    <lineage>
        <taxon>Bacteria</taxon>
        <taxon>Bacillati</taxon>
        <taxon>Bacillota</taxon>
        <taxon>Bacilli</taxon>
        <taxon>Bacillales</taxon>
        <taxon>Thermoactinomycetaceae</taxon>
        <taxon>Marininema</taxon>
    </lineage>
</organism>
<accession>A0A1I6PVP3</accession>
<dbReference type="RefSeq" id="WP_091833919.1">
    <property type="nucleotide sequence ID" value="NZ_FPAA01000002.1"/>
</dbReference>
<name>A0A1I6PVP3_9BACL</name>
<keyword evidence="1" id="KW-1133">Transmembrane helix</keyword>
<feature type="transmembrane region" description="Helical" evidence="1">
    <location>
        <begin position="12"/>
        <end position="31"/>
    </location>
</feature>
<protein>
    <submittedName>
        <fullName evidence="2">Gas vesicle protein</fullName>
    </submittedName>
</protein>
<reference evidence="3" key="1">
    <citation type="submission" date="2016-10" db="EMBL/GenBank/DDBJ databases">
        <authorList>
            <person name="Varghese N."/>
            <person name="Submissions S."/>
        </authorList>
    </citation>
    <scope>NUCLEOTIDE SEQUENCE [LARGE SCALE GENOMIC DNA]</scope>
    <source>
        <strain evidence="3">DSM 45789</strain>
    </source>
</reference>
<keyword evidence="1" id="KW-0472">Membrane</keyword>
<dbReference type="Proteomes" id="UP000198660">
    <property type="component" value="Unassembled WGS sequence"/>
</dbReference>
<keyword evidence="1" id="KW-0812">Transmembrane</keyword>
<dbReference type="InterPro" id="IPR024623">
    <property type="entry name" value="YtxH"/>
</dbReference>
<evidence type="ECO:0000313" key="3">
    <source>
        <dbReference type="Proteomes" id="UP000198660"/>
    </source>
</evidence>
<dbReference type="InterPro" id="IPR052928">
    <property type="entry name" value="Desiccation-related_membrane"/>
</dbReference>
<evidence type="ECO:0000313" key="2">
    <source>
        <dbReference type="EMBL" id="SFS44148.1"/>
    </source>
</evidence>
<sequence>MGKNSGMSGKDLFIGAVIGGALGAAAALLLAPQSGRETRRDLSKGLETARDNFKEQGSQVSGKAIEMKEAATDRWIDIRESTTEAAKDVVSTMEGVGKKLEEIGEKVSKLKS</sequence>
<dbReference type="Pfam" id="PF12732">
    <property type="entry name" value="YtxH"/>
    <property type="match status" value="1"/>
</dbReference>
<dbReference type="AlphaFoldDB" id="A0A1I6PVP3"/>
<dbReference type="PANTHER" id="PTHR35792:SF2">
    <property type="entry name" value="GENERAL STRESS PROTEIN"/>
    <property type="match status" value="1"/>
</dbReference>
<keyword evidence="3" id="KW-1185">Reference proteome</keyword>